<dbReference type="EMBL" id="JAJSOF020000038">
    <property type="protein sequence ID" value="KAJ4427825.1"/>
    <property type="molecule type" value="Genomic_DNA"/>
</dbReference>
<evidence type="ECO:0000313" key="2">
    <source>
        <dbReference type="EMBL" id="KAJ4427825.1"/>
    </source>
</evidence>
<feature type="transmembrane region" description="Helical" evidence="1">
    <location>
        <begin position="117"/>
        <end position="138"/>
    </location>
</feature>
<sequence length="167" mass="19384">MVEENKTKWKDHVDRMAENRLPKKIMNYRPIGKRDLGRPRKRWLDDRDRNRHHRVRGAIACLLRNKGWEVHEEVHCISEDDSHRRADIIAINRRQQKTIIIDPTKHMERDINQAHQVALVFLVVIAVASAQFGVSFGAPGFHSPYAYSSSARVQTSHDALISPFAVY</sequence>
<keyword evidence="3" id="KW-1185">Reference proteome</keyword>
<comment type="caution">
    <text evidence="2">The sequence shown here is derived from an EMBL/GenBank/DDBJ whole genome shotgun (WGS) entry which is preliminary data.</text>
</comment>
<accession>A0ABQ8S1N6</accession>
<gene>
    <name evidence="2" type="ORF">ANN_25590</name>
</gene>
<dbReference type="Proteomes" id="UP001148838">
    <property type="component" value="Unassembled WGS sequence"/>
</dbReference>
<keyword evidence="1" id="KW-1133">Transmembrane helix</keyword>
<name>A0ABQ8S1N6_PERAM</name>
<evidence type="ECO:0000256" key="1">
    <source>
        <dbReference type="SAM" id="Phobius"/>
    </source>
</evidence>
<organism evidence="2 3">
    <name type="scientific">Periplaneta americana</name>
    <name type="common">American cockroach</name>
    <name type="synonym">Blatta americana</name>
    <dbReference type="NCBI Taxonomy" id="6978"/>
    <lineage>
        <taxon>Eukaryota</taxon>
        <taxon>Metazoa</taxon>
        <taxon>Ecdysozoa</taxon>
        <taxon>Arthropoda</taxon>
        <taxon>Hexapoda</taxon>
        <taxon>Insecta</taxon>
        <taxon>Pterygota</taxon>
        <taxon>Neoptera</taxon>
        <taxon>Polyneoptera</taxon>
        <taxon>Dictyoptera</taxon>
        <taxon>Blattodea</taxon>
        <taxon>Blattoidea</taxon>
        <taxon>Blattidae</taxon>
        <taxon>Blattinae</taxon>
        <taxon>Periplaneta</taxon>
    </lineage>
</organism>
<keyword evidence="1" id="KW-0812">Transmembrane</keyword>
<reference evidence="2 3" key="1">
    <citation type="journal article" date="2022" name="Allergy">
        <title>Genome assembly and annotation of Periplaneta americana reveal a comprehensive cockroach allergen profile.</title>
        <authorList>
            <person name="Wang L."/>
            <person name="Xiong Q."/>
            <person name="Saelim N."/>
            <person name="Wang L."/>
            <person name="Nong W."/>
            <person name="Wan A.T."/>
            <person name="Shi M."/>
            <person name="Liu X."/>
            <person name="Cao Q."/>
            <person name="Hui J.H.L."/>
            <person name="Sookrung N."/>
            <person name="Leung T.F."/>
            <person name="Tungtrongchitr A."/>
            <person name="Tsui S.K.W."/>
        </authorList>
    </citation>
    <scope>NUCLEOTIDE SEQUENCE [LARGE SCALE GENOMIC DNA]</scope>
    <source>
        <strain evidence="2">PWHHKU_190912</strain>
    </source>
</reference>
<keyword evidence="1" id="KW-0472">Membrane</keyword>
<proteinExistence type="predicted"/>
<protein>
    <submittedName>
        <fullName evidence="2">Uncharacterized protein</fullName>
    </submittedName>
</protein>
<evidence type="ECO:0000313" key="3">
    <source>
        <dbReference type="Proteomes" id="UP001148838"/>
    </source>
</evidence>